<feature type="chain" id="PRO_5015782923" description="OmpH family outer membrane protein" evidence="5">
    <location>
        <begin position="27"/>
        <end position="285"/>
    </location>
</feature>
<name>A0A2S6MY37_RHOGL</name>
<keyword evidence="2 5" id="KW-0732">Signal</keyword>
<evidence type="ECO:0000256" key="5">
    <source>
        <dbReference type="SAM" id="SignalP"/>
    </source>
</evidence>
<dbReference type="SMART" id="SM00935">
    <property type="entry name" value="OmpH"/>
    <property type="match status" value="1"/>
</dbReference>
<dbReference type="AlphaFoldDB" id="A0A2S6MY37"/>
<dbReference type="Proteomes" id="UP000239724">
    <property type="component" value="Unassembled WGS sequence"/>
</dbReference>
<reference evidence="6 7" key="1">
    <citation type="journal article" date="2018" name="Arch. Microbiol.">
        <title>New insights into the metabolic potential of the phototrophic purple bacterium Rhodopila globiformis DSM 161(T) from its draft genome sequence and evidence for a vanadium-dependent nitrogenase.</title>
        <authorList>
            <person name="Imhoff J.F."/>
            <person name="Rahn T."/>
            <person name="Kunzel S."/>
            <person name="Neulinger S.C."/>
        </authorList>
    </citation>
    <scope>NUCLEOTIDE SEQUENCE [LARGE SCALE GENOMIC DNA]</scope>
    <source>
        <strain evidence="6 7">DSM 161</strain>
    </source>
</reference>
<protein>
    <recommendedName>
        <fullName evidence="8">OmpH family outer membrane protein</fullName>
    </recommendedName>
</protein>
<sequence length="285" mass="30071">MNNRRIIVSSAAAGLALLLQPAPGQAQQGSSEWFVPGGQHRSATPAPAARSAPRPVPAPGALPMAGGPGAEPTAMANAPQLQFQLPPAPEIPPVPKGSATPAAIIGILSVPDVLRVSTAYQAAYKELSARGQKLNQDAQKEQATLRELGEKLAAERARLSPEQIRTKEREITDRATEAQRKFGERNRIIQEAGQYVMAQINRTMETVAQQVALSRGINLVLNRAQILGTTADFDLTPSVAEVLNKALPSVVVPPDGISPVSMKPPPSEPGAATTASAKEPQHQKK</sequence>
<dbReference type="PANTHER" id="PTHR35089">
    <property type="entry name" value="CHAPERONE PROTEIN SKP"/>
    <property type="match status" value="1"/>
</dbReference>
<feature type="coiled-coil region" evidence="3">
    <location>
        <begin position="124"/>
        <end position="158"/>
    </location>
</feature>
<feature type="compositionally biased region" description="Low complexity" evidence="4">
    <location>
        <begin position="41"/>
        <end position="53"/>
    </location>
</feature>
<dbReference type="EMBL" id="NHRY01000260">
    <property type="protein sequence ID" value="PPQ27283.1"/>
    <property type="molecule type" value="Genomic_DNA"/>
</dbReference>
<dbReference type="GO" id="GO:0005829">
    <property type="term" value="C:cytosol"/>
    <property type="evidence" value="ECO:0007669"/>
    <property type="project" value="TreeGrafter"/>
</dbReference>
<accession>A0A2S6MY37</accession>
<dbReference type="SUPFAM" id="SSF111384">
    <property type="entry name" value="OmpH-like"/>
    <property type="match status" value="1"/>
</dbReference>
<gene>
    <name evidence="6" type="ORF">CCS01_27415</name>
</gene>
<evidence type="ECO:0000256" key="2">
    <source>
        <dbReference type="ARBA" id="ARBA00022729"/>
    </source>
</evidence>
<evidence type="ECO:0000313" key="6">
    <source>
        <dbReference type="EMBL" id="PPQ27283.1"/>
    </source>
</evidence>
<dbReference type="OrthoDB" id="7272587at2"/>
<dbReference type="RefSeq" id="WP_104522013.1">
    <property type="nucleotide sequence ID" value="NZ_NHRY01000260.1"/>
</dbReference>
<evidence type="ECO:0000256" key="4">
    <source>
        <dbReference type="SAM" id="MobiDB-lite"/>
    </source>
</evidence>
<dbReference type="GO" id="GO:0050821">
    <property type="term" value="P:protein stabilization"/>
    <property type="evidence" value="ECO:0007669"/>
    <property type="project" value="TreeGrafter"/>
</dbReference>
<comment type="similarity">
    <text evidence="1">Belongs to the Skp family.</text>
</comment>
<feature type="region of interest" description="Disordered" evidence="4">
    <location>
        <begin position="253"/>
        <end position="285"/>
    </location>
</feature>
<evidence type="ECO:0000313" key="7">
    <source>
        <dbReference type="Proteomes" id="UP000239724"/>
    </source>
</evidence>
<dbReference type="PANTHER" id="PTHR35089:SF1">
    <property type="entry name" value="CHAPERONE PROTEIN SKP"/>
    <property type="match status" value="1"/>
</dbReference>
<evidence type="ECO:0008006" key="8">
    <source>
        <dbReference type="Google" id="ProtNLM"/>
    </source>
</evidence>
<keyword evidence="7" id="KW-1185">Reference proteome</keyword>
<evidence type="ECO:0000256" key="3">
    <source>
        <dbReference type="SAM" id="Coils"/>
    </source>
</evidence>
<dbReference type="Pfam" id="PF03938">
    <property type="entry name" value="OmpH"/>
    <property type="match status" value="1"/>
</dbReference>
<dbReference type="InterPro" id="IPR024930">
    <property type="entry name" value="Skp_dom_sf"/>
</dbReference>
<evidence type="ECO:0000256" key="1">
    <source>
        <dbReference type="ARBA" id="ARBA00009091"/>
    </source>
</evidence>
<proteinExistence type="inferred from homology"/>
<comment type="caution">
    <text evidence="6">The sequence shown here is derived from an EMBL/GenBank/DDBJ whole genome shotgun (WGS) entry which is preliminary data.</text>
</comment>
<keyword evidence="3" id="KW-0175">Coiled coil</keyword>
<dbReference type="InterPro" id="IPR005632">
    <property type="entry name" value="Chaperone_Skp"/>
</dbReference>
<feature type="signal peptide" evidence="5">
    <location>
        <begin position="1"/>
        <end position="26"/>
    </location>
</feature>
<dbReference type="Gene3D" id="3.30.910.20">
    <property type="entry name" value="Skp domain"/>
    <property type="match status" value="1"/>
</dbReference>
<dbReference type="GO" id="GO:0051082">
    <property type="term" value="F:unfolded protein binding"/>
    <property type="evidence" value="ECO:0007669"/>
    <property type="project" value="InterPro"/>
</dbReference>
<organism evidence="6 7">
    <name type="scientific">Rhodopila globiformis</name>
    <name type="common">Rhodopseudomonas globiformis</name>
    <dbReference type="NCBI Taxonomy" id="1071"/>
    <lineage>
        <taxon>Bacteria</taxon>
        <taxon>Pseudomonadati</taxon>
        <taxon>Pseudomonadota</taxon>
        <taxon>Alphaproteobacteria</taxon>
        <taxon>Acetobacterales</taxon>
        <taxon>Acetobacteraceae</taxon>
        <taxon>Rhodopila</taxon>
    </lineage>
</organism>
<feature type="region of interest" description="Disordered" evidence="4">
    <location>
        <begin position="26"/>
        <end position="73"/>
    </location>
</feature>